<dbReference type="RefSeq" id="WP_354693626.1">
    <property type="nucleotide sequence ID" value="NZ_JAZHOG010000001.1"/>
</dbReference>
<feature type="transmembrane region" description="Helical" evidence="7">
    <location>
        <begin position="6"/>
        <end position="22"/>
    </location>
</feature>
<protein>
    <submittedName>
        <fullName evidence="11">Nucleoside transporter C-terminal domain-containing protein</fullName>
    </submittedName>
</protein>
<dbReference type="PANTHER" id="PTHR10590">
    <property type="entry name" value="SODIUM/NUCLEOSIDE COTRANSPORTER"/>
    <property type="match status" value="1"/>
</dbReference>
<feature type="domain" description="Concentrative nucleoside transporter N-terminal" evidence="8">
    <location>
        <begin position="8"/>
        <end position="81"/>
    </location>
</feature>
<evidence type="ECO:0000313" key="12">
    <source>
        <dbReference type="Proteomes" id="UP001359886"/>
    </source>
</evidence>
<evidence type="ECO:0000256" key="2">
    <source>
        <dbReference type="ARBA" id="ARBA00009033"/>
    </source>
</evidence>
<dbReference type="InterPro" id="IPR008276">
    <property type="entry name" value="C_nuclsd_transpt"/>
</dbReference>
<dbReference type="EMBL" id="JAZHOG010000001">
    <property type="protein sequence ID" value="MEJ8566303.1"/>
    <property type="molecule type" value="Genomic_DNA"/>
</dbReference>
<comment type="caution">
    <text evidence="11">The sequence shown here is derived from an EMBL/GenBank/DDBJ whole genome shotgun (WGS) entry which is preliminary data.</text>
</comment>
<feature type="transmembrane region" description="Helical" evidence="7">
    <location>
        <begin position="106"/>
        <end position="130"/>
    </location>
</feature>
<feature type="domain" description="Concentrative nucleoside transporter C-terminal" evidence="9">
    <location>
        <begin position="208"/>
        <end position="411"/>
    </location>
</feature>
<feature type="transmembrane region" description="Helical" evidence="7">
    <location>
        <begin position="356"/>
        <end position="379"/>
    </location>
</feature>
<evidence type="ECO:0000259" key="10">
    <source>
        <dbReference type="Pfam" id="PF07670"/>
    </source>
</evidence>
<reference evidence="11 12" key="1">
    <citation type="submission" date="2024-02" db="EMBL/GenBank/DDBJ databases">
        <title>A novel Wenzhouxiangellaceae bacterium, isolated from coastal sediments.</title>
        <authorList>
            <person name="Du Z.-J."/>
            <person name="Ye Y.-Q."/>
            <person name="Zhang X.-Y."/>
        </authorList>
    </citation>
    <scope>NUCLEOTIDE SEQUENCE [LARGE SCALE GENOMIC DNA]</scope>
    <source>
        <strain evidence="11 12">CH-27</strain>
    </source>
</reference>
<keyword evidence="6 7" id="KW-0472">Membrane</keyword>
<dbReference type="AlphaFoldDB" id="A0AAW9R9I5"/>
<dbReference type="Pfam" id="PF01773">
    <property type="entry name" value="Nucleos_tra2_N"/>
    <property type="match status" value="1"/>
</dbReference>
<evidence type="ECO:0000256" key="6">
    <source>
        <dbReference type="ARBA" id="ARBA00023136"/>
    </source>
</evidence>
<evidence type="ECO:0000256" key="5">
    <source>
        <dbReference type="ARBA" id="ARBA00022989"/>
    </source>
</evidence>
<dbReference type="GO" id="GO:0005337">
    <property type="term" value="F:nucleoside transmembrane transporter activity"/>
    <property type="evidence" value="ECO:0007669"/>
    <property type="project" value="InterPro"/>
</dbReference>
<keyword evidence="12" id="KW-1185">Reference proteome</keyword>
<dbReference type="Pfam" id="PF07670">
    <property type="entry name" value="Gate"/>
    <property type="match status" value="1"/>
</dbReference>
<keyword evidence="5 7" id="KW-1133">Transmembrane helix</keyword>
<dbReference type="InterPro" id="IPR002668">
    <property type="entry name" value="CNT_N_dom"/>
</dbReference>
<accession>A0AAW9R9I5</accession>
<feature type="transmembrane region" description="Helical" evidence="7">
    <location>
        <begin position="175"/>
        <end position="197"/>
    </location>
</feature>
<keyword evidence="3" id="KW-1003">Cell membrane</keyword>
<evidence type="ECO:0000256" key="3">
    <source>
        <dbReference type="ARBA" id="ARBA00022475"/>
    </source>
</evidence>
<organism evidence="11 12">
    <name type="scientific">Elongatibacter sediminis</name>
    <dbReference type="NCBI Taxonomy" id="3119006"/>
    <lineage>
        <taxon>Bacteria</taxon>
        <taxon>Pseudomonadati</taxon>
        <taxon>Pseudomonadota</taxon>
        <taxon>Gammaproteobacteria</taxon>
        <taxon>Chromatiales</taxon>
        <taxon>Wenzhouxiangellaceae</taxon>
        <taxon>Elongatibacter</taxon>
    </lineage>
</organism>
<feature type="transmembrane region" description="Helical" evidence="7">
    <location>
        <begin position="209"/>
        <end position="228"/>
    </location>
</feature>
<dbReference type="GO" id="GO:0005886">
    <property type="term" value="C:plasma membrane"/>
    <property type="evidence" value="ECO:0007669"/>
    <property type="project" value="UniProtKB-SubCell"/>
</dbReference>
<feature type="domain" description="Nucleoside transporter/FeoB GTPase Gate" evidence="10">
    <location>
        <begin position="101"/>
        <end position="193"/>
    </location>
</feature>
<evidence type="ECO:0000256" key="1">
    <source>
        <dbReference type="ARBA" id="ARBA00004651"/>
    </source>
</evidence>
<dbReference type="Pfam" id="PF07662">
    <property type="entry name" value="Nucleos_tra2_C"/>
    <property type="match status" value="1"/>
</dbReference>
<dbReference type="GO" id="GO:0015293">
    <property type="term" value="F:symporter activity"/>
    <property type="evidence" value="ECO:0007669"/>
    <property type="project" value="TreeGrafter"/>
</dbReference>
<comment type="similarity">
    <text evidence="2">Belongs to the concentrative nucleoside transporter (CNT) (TC 2.A.41) family.</text>
</comment>
<evidence type="ECO:0000259" key="8">
    <source>
        <dbReference type="Pfam" id="PF01773"/>
    </source>
</evidence>
<name>A0AAW9R9I5_9GAMM</name>
<evidence type="ECO:0000256" key="4">
    <source>
        <dbReference type="ARBA" id="ARBA00022692"/>
    </source>
</evidence>
<gene>
    <name evidence="11" type="ORF">V3330_01590</name>
</gene>
<evidence type="ECO:0000256" key="7">
    <source>
        <dbReference type="SAM" id="Phobius"/>
    </source>
</evidence>
<sequence length="414" mass="43717">MENLQGILGLVAITLGCAAFSFDRKSIRPGLVVKSLALQFVFALLLLKLPGSQHLFRLLNQGIAVLQDATRAGTSFIFGHLGGGAVPYDVVDEGAGVILAFQTLPLVIVISVLSGLLIYSGILPVILRLMSLLLEKTLRIGGAPGFAIVANAFLGMVEAPLLIRPYLARLSSSELFSVMVAGMATIAGSMMAIEAAVISDVVPDAVGHLFSASLITLPGVVYVSHLLMPNTGAITSREGTVDRGGSSVMDVVARSTQVGLQIFLNIIAMAIVVVALVYLVNAFLGLFPGFGGRPVTLERLLGYVLAPMTWLMGIPWRDALVTGELLGAKTVLTEFIAYVRLGELSPDTLGLRSRTIIAYALCGFANFISLGIMVTGLITMVPERRDEIIRFGFRSLIAGSLATFSAACVVGILL</sequence>
<dbReference type="InterPro" id="IPR011642">
    <property type="entry name" value="Gate_dom"/>
</dbReference>
<dbReference type="PANTHER" id="PTHR10590:SF4">
    <property type="entry name" value="SOLUTE CARRIER FAMILY 28 MEMBER 3"/>
    <property type="match status" value="1"/>
</dbReference>
<feature type="transmembrane region" description="Helical" evidence="7">
    <location>
        <begin position="142"/>
        <end position="163"/>
    </location>
</feature>
<evidence type="ECO:0000259" key="9">
    <source>
        <dbReference type="Pfam" id="PF07662"/>
    </source>
</evidence>
<feature type="transmembrane region" description="Helical" evidence="7">
    <location>
        <begin position="391"/>
        <end position="413"/>
    </location>
</feature>
<evidence type="ECO:0000313" key="11">
    <source>
        <dbReference type="EMBL" id="MEJ8566303.1"/>
    </source>
</evidence>
<proteinExistence type="inferred from homology"/>
<dbReference type="InterPro" id="IPR011657">
    <property type="entry name" value="CNT_C_dom"/>
</dbReference>
<keyword evidence="4 7" id="KW-0812">Transmembrane</keyword>
<comment type="subcellular location">
    <subcellularLocation>
        <location evidence="1">Cell membrane</location>
        <topology evidence="1">Multi-pass membrane protein</topology>
    </subcellularLocation>
</comment>
<feature type="transmembrane region" description="Helical" evidence="7">
    <location>
        <begin position="262"/>
        <end position="288"/>
    </location>
</feature>
<dbReference type="Proteomes" id="UP001359886">
    <property type="component" value="Unassembled WGS sequence"/>
</dbReference>